<reference evidence="3" key="1">
    <citation type="submission" date="2022-01" db="EMBL/GenBank/DDBJ databases">
        <authorList>
            <person name="King R."/>
        </authorList>
    </citation>
    <scope>NUCLEOTIDE SEQUENCE</scope>
</reference>
<keyword evidence="2" id="KW-0472">Membrane</keyword>
<feature type="region of interest" description="Disordered" evidence="1">
    <location>
        <begin position="155"/>
        <end position="177"/>
    </location>
</feature>
<reference evidence="3" key="2">
    <citation type="submission" date="2022-10" db="EMBL/GenBank/DDBJ databases">
        <authorList>
            <consortium name="ENA_rothamsted_submissions"/>
            <consortium name="culmorum"/>
            <person name="King R."/>
        </authorList>
    </citation>
    <scope>NUCLEOTIDE SEQUENCE</scope>
</reference>
<dbReference type="EMBL" id="OU895880">
    <property type="protein sequence ID" value="CAG9811784.1"/>
    <property type="molecule type" value="Genomic_DNA"/>
</dbReference>
<keyword evidence="2" id="KW-0812">Transmembrane</keyword>
<gene>
    <name evidence="3" type="ORF">CHIRRI_LOCUS14591</name>
</gene>
<dbReference type="OrthoDB" id="10427913at2759"/>
<feature type="compositionally biased region" description="Basic and acidic residues" evidence="1">
    <location>
        <begin position="168"/>
        <end position="177"/>
    </location>
</feature>
<feature type="transmembrane region" description="Helical" evidence="2">
    <location>
        <begin position="90"/>
        <end position="113"/>
    </location>
</feature>
<dbReference type="Proteomes" id="UP001153620">
    <property type="component" value="Chromosome 4"/>
</dbReference>
<evidence type="ECO:0000256" key="1">
    <source>
        <dbReference type="SAM" id="MobiDB-lite"/>
    </source>
</evidence>
<accession>A0A9N9X172</accession>
<dbReference type="AlphaFoldDB" id="A0A9N9X172"/>
<organism evidence="3 4">
    <name type="scientific">Chironomus riparius</name>
    <dbReference type="NCBI Taxonomy" id="315576"/>
    <lineage>
        <taxon>Eukaryota</taxon>
        <taxon>Metazoa</taxon>
        <taxon>Ecdysozoa</taxon>
        <taxon>Arthropoda</taxon>
        <taxon>Hexapoda</taxon>
        <taxon>Insecta</taxon>
        <taxon>Pterygota</taxon>
        <taxon>Neoptera</taxon>
        <taxon>Endopterygota</taxon>
        <taxon>Diptera</taxon>
        <taxon>Nematocera</taxon>
        <taxon>Chironomoidea</taxon>
        <taxon>Chironomidae</taxon>
        <taxon>Chironominae</taxon>
        <taxon>Chironomus</taxon>
    </lineage>
</organism>
<protein>
    <submittedName>
        <fullName evidence="3">Uncharacterized protein</fullName>
    </submittedName>
</protein>
<proteinExistence type="predicted"/>
<evidence type="ECO:0000313" key="4">
    <source>
        <dbReference type="Proteomes" id="UP001153620"/>
    </source>
</evidence>
<feature type="transmembrane region" description="Helical" evidence="2">
    <location>
        <begin position="20"/>
        <end position="39"/>
    </location>
</feature>
<keyword evidence="4" id="KW-1185">Reference proteome</keyword>
<feature type="transmembrane region" description="Helical" evidence="2">
    <location>
        <begin position="59"/>
        <end position="78"/>
    </location>
</feature>
<name>A0A9N9X172_9DIPT</name>
<evidence type="ECO:0000256" key="2">
    <source>
        <dbReference type="SAM" id="Phobius"/>
    </source>
</evidence>
<sequence length="177" mass="20197">MWKMKKFLYCLELEGGSRLIAGYCAVTNVAYIIALFSIYSHMDVKKVMSAMDEVKALGLAAFINFMIYYIVGSLLLVVGVNDRKYKTMLYYLKVHGTMTCGIAICGPIFSYYFGTASTMLMIIADVIFRFYSIACVYSLYEKIKHENREREKMEASEKAFASYGTANADEHHHVQEK</sequence>
<evidence type="ECO:0000313" key="3">
    <source>
        <dbReference type="EMBL" id="CAG9811784.1"/>
    </source>
</evidence>
<feature type="transmembrane region" description="Helical" evidence="2">
    <location>
        <begin position="119"/>
        <end position="140"/>
    </location>
</feature>
<keyword evidence="2" id="KW-1133">Transmembrane helix</keyword>